<dbReference type="EMBL" id="CM004481">
    <property type="protein sequence ID" value="OCT65268.1"/>
    <property type="molecule type" value="Genomic_DNA"/>
</dbReference>
<reference evidence="2" key="1">
    <citation type="journal article" date="2016" name="Nature">
        <title>Genome evolution in the allotetraploid frog Xenopus laevis.</title>
        <authorList>
            <person name="Session A.M."/>
            <person name="Uno Y."/>
            <person name="Kwon T."/>
            <person name="Chapman J.A."/>
            <person name="Toyoda A."/>
            <person name="Takahashi S."/>
            <person name="Fukui A."/>
            <person name="Hikosaka A."/>
            <person name="Suzuki A."/>
            <person name="Kondo M."/>
            <person name="van Heeringen S.J."/>
            <person name="Quigley I."/>
            <person name="Heinz S."/>
            <person name="Ogino H."/>
            <person name="Ochi H."/>
            <person name="Hellsten U."/>
            <person name="Lyons J.B."/>
            <person name="Simakov O."/>
            <person name="Putnam N."/>
            <person name="Stites J."/>
            <person name="Kuroki Y."/>
            <person name="Tanaka T."/>
            <person name="Michiue T."/>
            <person name="Watanabe M."/>
            <person name="Bogdanovic O."/>
            <person name="Lister R."/>
            <person name="Georgiou G."/>
            <person name="Paranjpe S.S."/>
            <person name="van Kruijsbergen I."/>
            <person name="Shu S."/>
            <person name="Carlson J."/>
            <person name="Kinoshita T."/>
            <person name="Ohta Y."/>
            <person name="Mawaribuchi S."/>
            <person name="Jenkins J."/>
            <person name="Grimwood J."/>
            <person name="Schmutz J."/>
            <person name="Mitros T."/>
            <person name="Mozaffari S.V."/>
            <person name="Suzuki Y."/>
            <person name="Haramoto Y."/>
            <person name="Yamamoto T.S."/>
            <person name="Takagi C."/>
            <person name="Heald R."/>
            <person name="Miller K."/>
            <person name="Haudenschild C."/>
            <person name="Kitzman J."/>
            <person name="Nakayama T."/>
            <person name="Izutsu Y."/>
            <person name="Robert J."/>
            <person name="Fortriede J."/>
            <person name="Burns K."/>
            <person name="Lotay V."/>
            <person name="Karimi K."/>
            <person name="Yasuoka Y."/>
            <person name="Dichmann D.S."/>
            <person name="Flajnik M.F."/>
            <person name="Houston D.W."/>
            <person name="Shendure J."/>
            <person name="DuPasquier L."/>
            <person name="Vize P.D."/>
            <person name="Zorn A.M."/>
            <person name="Ito M."/>
            <person name="Marcotte E.M."/>
            <person name="Wallingford J.B."/>
            <person name="Ito Y."/>
            <person name="Asashima M."/>
            <person name="Ueno N."/>
            <person name="Matsuda Y."/>
            <person name="Veenstra G.J."/>
            <person name="Fujiyama A."/>
            <person name="Harland R.M."/>
            <person name="Taira M."/>
            <person name="Rokhsar D.S."/>
        </authorList>
    </citation>
    <scope>NUCLEOTIDE SEQUENCE [LARGE SCALE GENOMIC DNA]</scope>
    <source>
        <strain evidence="2">J</strain>
    </source>
</reference>
<dbReference type="AlphaFoldDB" id="A0A974H550"/>
<gene>
    <name evidence="1" type="ORF">XELAEV_18041508mg</name>
</gene>
<sequence>MLYSTGQFNTDSIQQEGGVLGLTLPNSAIQNKYTTHESVRISAWITHSIIIQCIQHSKGHCFMFSCQGLQSSTVIVLN</sequence>
<evidence type="ECO:0000313" key="1">
    <source>
        <dbReference type="EMBL" id="OCT65268.1"/>
    </source>
</evidence>
<accession>A0A974H550</accession>
<name>A0A974H550_XENLA</name>
<evidence type="ECO:0000313" key="2">
    <source>
        <dbReference type="Proteomes" id="UP000694892"/>
    </source>
</evidence>
<dbReference type="Proteomes" id="UP000694892">
    <property type="component" value="Chromosome 8S"/>
</dbReference>
<organism evidence="1 2">
    <name type="scientific">Xenopus laevis</name>
    <name type="common">African clawed frog</name>
    <dbReference type="NCBI Taxonomy" id="8355"/>
    <lineage>
        <taxon>Eukaryota</taxon>
        <taxon>Metazoa</taxon>
        <taxon>Chordata</taxon>
        <taxon>Craniata</taxon>
        <taxon>Vertebrata</taxon>
        <taxon>Euteleostomi</taxon>
        <taxon>Amphibia</taxon>
        <taxon>Batrachia</taxon>
        <taxon>Anura</taxon>
        <taxon>Pipoidea</taxon>
        <taxon>Pipidae</taxon>
        <taxon>Xenopodinae</taxon>
        <taxon>Xenopus</taxon>
        <taxon>Xenopus</taxon>
    </lineage>
</organism>
<protein>
    <submittedName>
        <fullName evidence="1">Uncharacterized protein</fullName>
    </submittedName>
</protein>
<proteinExistence type="predicted"/>